<evidence type="ECO:0000256" key="3">
    <source>
        <dbReference type="ARBA" id="ARBA00023315"/>
    </source>
</evidence>
<gene>
    <name evidence="6" type="ORF">AACH06_11895</name>
</gene>
<dbReference type="SMART" id="SM00563">
    <property type="entry name" value="PlsC"/>
    <property type="match status" value="1"/>
</dbReference>
<evidence type="ECO:0000256" key="4">
    <source>
        <dbReference type="SAM" id="Phobius"/>
    </source>
</evidence>
<dbReference type="PANTHER" id="PTHR10434">
    <property type="entry name" value="1-ACYL-SN-GLYCEROL-3-PHOSPHATE ACYLTRANSFERASE"/>
    <property type="match status" value="1"/>
</dbReference>
<dbReference type="EMBL" id="JBBUTG010000005">
    <property type="protein sequence ID" value="MEK8031520.1"/>
    <property type="molecule type" value="Genomic_DNA"/>
</dbReference>
<dbReference type="GO" id="GO:0016746">
    <property type="term" value="F:acyltransferase activity"/>
    <property type="evidence" value="ECO:0007669"/>
    <property type="project" value="UniProtKB-KW"/>
</dbReference>
<proteinExistence type="predicted"/>
<evidence type="ECO:0000313" key="6">
    <source>
        <dbReference type="EMBL" id="MEK8031520.1"/>
    </source>
</evidence>
<keyword evidence="4" id="KW-0472">Membrane</keyword>
<organism evidence="6 7">
    <name type="scientific">Ideonella lacteola</name>
    <dbReference type="NCBI Taxonomy" id="2984193"/>
    <lineage>
        <taxon>Bacteria</taxon>
        <taxon>Pseudomonadati</taxon>
        <taxon>Pseudomonadota</taxon>
        <taxon>Betaproteobacteria</taxon>
        <taxon>Burkholderiales</taxon>
        <taxon>Sphaerotilaceae</taxon>
        <taxon>Ideonella</taxon>
    </lineage>
</organism>
<evidence type="ECO:0000259" key="5">
    <source>
        <dbReference type="SMART" id="SM00563"/>
    </source>
</evidence>
<dbReference type="Proteomes" id="UP001371218">
    <property type="component" value="Unassembled WGS sequence"/>
</dbReference>
<dbReference type="SUPFAM" id="SSF69593">
    <property type="entry name" value="Glycerol-3-phosphate (1)-acyltransferase"/>
    <property type="match status" value="1"/>
</dbReference>
<keyword evidence="4" id="KW-0812">Transmembrane</keyword>
<feature type="transmembrane region" description="Helical" evidence="4">
    <location>
        <begin position="12"/>
        <end position="39"/>
    </location>
</feature>
<accession>A0ABU9BSA4</accession>
<dbReference type="InterPro" id="IPR002123">
    <property type="entry name" value="Plipid/glycerol_acylTrfase"/>
</dbReference>
<comment type="pathway">
    <text evidence="1">Lipid metabolism.</text>
</comment>
<evidence type="ECO:0000256" key="1">
    <source>
        <dbReference type="ARBA" id="ARBA00005189"/>
    </source>
</evidence>
<keyword evidence="2" id="KW-0808">Transferase</keyword>
<dbReference type="PANTHER" id="PTHR10434:SF66">
    <property type="entry name" value="PHOSPHOLIPID_GLYCEROL ACYLTRANSFERASE DOMAIN-CONTAINING PROTEIN"/>
    <property type="match status" value="1"/>
</dbReference>
<reference evidence="6 7" key="1">
    <citation type="submission" date="2024-04" db="EMBL/GenBank/DDBJ databases">
        <title>Novel species of the genus Ideonella isolated from streams.</title>
        <authorList>
            <person name="Lu H."/>
        </authorList>
    </citation>
    <scope>NUCLEOTIDE SEQUENCE [LARGE SCALE GENOMIC DNA]</scope>
    <source>
        <strain evidence="6 7">DXS29W</strain>
    </source>
</reference>
<evidence type="ECO:0000256" key="2">
    <source>
        <dbReference type="ARBA" id="ARBA00022679"/>
    </source>
</evidence>
<dbReference type="RefSeq" id="WP_341425941.1">
    <property type="nucleotide sequence ID" value="NZ_JBBUTG010000005.1"/>
</dbReference>
<dbReference type="CDD" id="cd07989">
    <property type="entry name" value="LPLAT_AGPAT-like"/>
    <property type="match status" value="1"/>
</dbReference>
<protein>
    <submittedName>
        <fullName evidence="6">Lysophospholipid acyltransferase family protein</fullName>
    </submittedName>
</protein>
<sequence length="250" mass="27658">MNHWLLQPVMLTLLYLQLLFLGLISLVWNVIAALLYPLLPRRRGMAIGRAGISRGYGLFWNVANASGLLKMDATALDPLRDERGVIFVANHPSMLDALMLVARLPRSVCVMKASLMRNPFLGPGAKLARYIQNDSARSMVRHAVNDLKEGGQLVLFPEGTRTVRPPVNDFRPGFTLIAKLANAPIQTVFIDTESPYLSKGWPLWRLPPLPIAFSVRLGKRFAPSADPAAQLTEIQTYFAESLAADPARTT</sequence>
<dbReference type="Pfam" id="PF01553">
    <property type="entry name" value="Acyltransferase"/>
    <property type="match status" value="1"/>
</dbReference>
<keyword evidence="7" id="KW-1185">Reference proteome</keyword>
<keyword evidence="3 6" id="KW-0012">Acyltransferase</keyword>
<name>A0ABU9BSA4_9BURK</name>
<feature type="domain" description="Phospholipid/glycerol acyltransferase" evidence="5">
    <location>
        <begin position="85"/>
        <end position="193"/>
    </location>
</feature>
<comment type="caution">
    <text evidence="6">The sequence shown here is derived from an EMBL/GenBank/DDBJ whole genome shotgun (WGS) entry which is preliminary data.</text>
</comment>
<keyword evidence="4" id="KW-1133">Transmembrane helix</keyword>
<evidence type="ECO:0000313" key="7">
    <source>
        <dbReference type="Proteomes" id="UP001371218"/>
    </source>
</evidence>